<evidence type="ECO:0000313" key="8">
    <source>
        <dbReference type="Proteomes" id="UP000245728"/>
    </source>
</evidence>
<dbReference type="EC" id="3.4.14.-" evidence="6"/>
<dbReference type="GO" id="GO:0006508">
    <property type="term" value="P:proteolysis"/>
    <property type="evidence" value="ECO:0007669"/>
    <property type="project" value="UniProtKB-KW"/>
</dbReference>
<dbReference type="EMBL" id="CP029347">
    <property type="protein sequence ID" value="AWL12225.1"/>
    <property type="molecule type" value="Genomic_DNA"/>
</dbReference>
<dbReference type="InterPro" id="IPR009003">
    <property type="entry name" value="Peptidase_S1_PA"/>
</dbReference>
<dbReference type="OrthoDB" id="9805367at2"/>
<dbReference type="PANTHER" id="PTHR38469">
    <property type="entry name" value="PERIPLASMIC PEPTIDASE SUBFAMILY S1B"/>
    <property type="match status" value="1"/>
</dbReference>
<evidence type="ECO:0000256" key="3">
    <source>
        <dbReference type="ARBA" id="ARBA00022670"/>
    </source>
</evidence>
<reference evidence="7 8" key="1">
    <citation type="submission" date="2018-05" db="EMBL/GenBank/DDBJ databases">
        <title>Salinimonas sp. HMF8227 Genome sequencing and assembly.</title>
        <authorList>
            <person name="Kang H."/>
            <person name="Kang J."/>
            <person name="Cha I."/>
            <person name="Kim H."/>
            <person name="Joh K."/>
        </authorList>
    </citation>
    <scope>NUCLEOTIDE SEQUENCE [LARGE SCALE GENOMIC DNA]</scope>
    <source>
        <strain evidence="7 8">HMF8227</strain>
    </source>
</reference>
<dbReference type="InterPro" id="IPR019500">
    <property type="entry name" value="Pep_S46"/>
</dbReference>
<keyword evidence="3 6" id="KW-0645">Protease</keyword>
<keyword evidence="2 6" id="KW-0031">Aminopeptidase</keyword>
<gene>
    <name evidence="7" type="ORF">HMF8227_01752</name>
</gene>
<sequence length="719" mass="81285">MKKFTSALLLMLSFTASADEGMWQPHQLPELESILKQKGLEIDPKNISKLTEFPMNAVISLGGCTASFVSPKGLVVTNHHCAYGSIQYNSTPENNYLENGFLAGALQQELPAAPGSRMYVTEEVTDVTASIKEDLDEDLSGQQRYQLIDQRSKSLVSECEQDEGYRCEVYSFHGGLEYYLIKALEIRDVRLVYAPSMSVGKYGGDIDNWMWPRQTGDFSFYRAYVGPDGQPADYSEDNKPFTPPSFLKVSAKGVERGDFVMVAGYPGRTNRYRTADEVEAAFTYSYPTAKQYREEMIDVIKTTAPEGSDARIKYESTIAGLANYAKNYGSMIQSYERSGFQQQKQAFENGLMDWLNQSEARLAHFGGAIDELQALIEAEQAHQQRDLAMGYINRTALLPTAQRLYRLAHERQKPDMERESGYQQRDMKRFEQSMTRLSRRFDAEVDKAVLLHFIKNYQQLPESQHIAEFDAFFGLGDGFDEAKLRDKLNAMYANTELDEEDARLKWMNASVEAFKNSDDPFIQYAVTMYDKAMTMEAEEKERSGQFQALRPAYMEAVIAYMESLGKPVYADANSTLRVTYGNVKGYSPKDGVYMTPFTSLRGLLQKETGEEPFNSPDKLLKLADKEFHGGYELESLDSVPVNFLSTVDTTGGNSGSATMNGKAELVGLLFDGVYESIIGDWHFDDNLNRSIHVDSRYMLYIMEHVDEADNLLEEMVIVE</sequence>
<dbReference type="GO" id="GO:0043171">
    <property type="term" value="P:peptide catabolic process"/>
    <property type="evidence" value="ECO:0007669"/>
    <property type="project" value="UniProtKB-UniRule"/>
</dbReference>
<dbReference type="KEGG" id="salh:HMF8227_01752"/>
<evidence type="ECO:0000256" key="5">
    <source>
        <dbReference type="ARBA" id="ARBA00022801"/>
    </source>
</evidence>
<dbReference type="RefSeq" id="WP_109339821.1">
    <property type="nucleotide sequence ID" value="NZ_CP029347.1"/>
</dbReference>
<comment type="similarity">
    <text evidence="1 6">Belongs to the peptidase S46 family.</text>
</comment>
<protein>
    <recommendedName>
        <fullName evidence="6">Dipeptidyl-peptidase</fullName>
        <ecNumber evidence="6">3.4.14.-</ecNumber>
    </recommendedName>
</protein>
<evidence type="ECO:0000256" key="2">
    <source>
        <dbReference type="ARBA" id="ARBA00022438"/>
    </source>
</evidence>
<comment type="function">
    <text evidence="6">Catalyzes the removal of dipeptides from the N-terminus of oligopeptides.</text>
</comment>
<keyword evidence="8" id="KW-1185">Reference proteome</keyword>
<dbReference type="PANTHER" id="PTHR38469:SF1">
    <property type="entry name" value="PERIPLASMIC PEPTIDASE SUBFAMILY S1B"/>
    <property type="match status" value="1"/>
</dbReference>
<proteinExistence type="inferred from homology"/>
<accession>A0A2S2E3K2</accession>
<evidence type="ECO:0000256" key="1">
    <source>
        <dbReference type="ARBA" id="ARBA00010491"/>
    </source>
</evidence>
<feature type="signal peptide" evidence="6">
    <location>
        <begin position="1"/>
        <end position="18"/>
    </location>
</feature>
<dbReference type="GO" id="GO:0070009">
    <property type="term" value="F:serine-type aminopeptidase activity"/>
    <property type="evidence" value="ECO:0007669"/>
    <property type="project" value="UniProtKB-UniRule"/>
</dbReference>
<feature type="chain" id="PRO_5023128594" description="Dipeptidyl-peptidase" evidence="6">
    <location>
        <begin position="19"/>
        <end position="719"/>
    </location>
</feature>
<dbReference type="Pfam" id="PF10459">
    <property type="entry name" value="Peptidase_S46"/>
    <property type="match status" value="1"/>
</dbReference>
<keyword evidence="5 6" id="KW-0378">Hydrolase</keyword>
<dbReference type="SUPFAM" id="SSF50494">
    <property type="entry name" value="Trypsin-like serine proteases"/>
    <property type="match status" value="1"/>
</dbReference>
<keyword evidence="6" id="KW-0720">Serine protease</keyword>
<keyword evidence="4 6" id="KW-0732">Signal</keyword>
<dbReference type="GO" id="GO:0008239">
    <property type="term" value="F:dipeptidyl-peptidase activity"/>
    <property type="evidence" value="ECO:0007669"/>
    <property type="project" value="UniProtKB-UniRule"/>
</dbReference>
<evidence type="ECO:0000313" key="7">
    <source>
        <dbReference type="EMBL" id="AWL12225.1"/>
    </source>
</evidence>
<evidence type="ECO:0000256" key="6">
    <source>
        <dbReference type="RuleBase" id="RU366067"/>
    </source>
</evidence>
<name>A0A2S2E3K2_9ALTE</name>
<dbReference type="Proteomes" id="UP000245728">
    <property type="component" value="Chromosome"/>
</dbReference>
<evidence type="ECO:0000256" key="4">
    <source>
        <dbReference type="ARBA" id="ARBA00022729"/>
    </source>
</evidence>
<organism evidence="7 8">
    <name type="scientific">Saliniradius amylolyticus</name>
    <dbReference type="NCBI Taxonomy" id="2183582"/>
    <lineage>
        <taxon>Bacteria</taxon>
        <taxon>Pseudomonadati</taxon>
        <taxon>Pseudomonadota</taxon>
        <taxon>Gammaproteobacteria</taxon>
        <taxon>Alteromonadales</taxon>
        <taxon>Alteromonadaceae</taxon>
        <taxon>Saliniradius</taxon>
    </lineage>
</organism>
<dbReference type="AlphaFoldDB" id="A0A2S2E3K2"/>